<gene>
    <name evidence="5" type="ORF">SAMN02927935_01766</name>
</gene>
<keyword evidence="2" id="KW-0012">Acyltransferase</keyword>
<dbReference type="PROSITE" id="PS51186">
    <property type="entry name" value="GNAT"/>
    <property type="match status" value="1"/>
</dbReference>
<comment type="caution">
    <text evidence="5">The sequence shown here is derived from an EMBL/GenBank/DDBJ whole genome shotgun (WGS) entry which is preliminary data.</text>
</comment>
<dbReference type="Proteomes" id="UP000183031">
    <property type="component" value="Unassembled WGS sequence"/>
</dbReference>
<dbReference type="Gene3D" id="3.40.630.30">
    <property type="match status" value="1"/>
</dbReference>
<protein>
    <submittedName>
        <fullName evidence="5">Acetyltransferase</fullName>
    </submittedName>
</protein>
<dbReference type="CDD" id="cd04301">
    <property type="entry name" value="NAT_SF"/>
    <property type="match status" value="1"/>
</dbReference>
<dbReference type="InterPro" id="IPR000182">
    <property type="entry name" value="GNAT_dom"/>
</dbReference>
<dbReference type="Gene3D" id="1.10.10.10">
    <property type="entry name" value="Winged helix-like DNA-binding domain superfamily/Winged helix DNA-binding domain"/>
    <property type="match status" value="1"/>
</dbReference>
<evidence type="ECO:0000313" key="5">
    <source>
        <dbReference type="EMBL" id="SCY59647.1"/>
    </source>
</evidence>
<evidence type="ECO:0000256" key="2">
    <source>
        <dbReference type="ARBA" id="ARBA00023315"/>
    </source>
</evidence>
<dbReference type="InterPro" id="IPR036390">
    <property type="entry name" value="WH_DNA-bd_sf"/>
</dbReference>
<dbReference type="Pfam" id="PF12802">
    <property type="entry name" value="MarR_2"/>
    <property type="match status" value="1"/>
</dbReference>
<dbReference type="SUPFAM" id="SSF55729">
    <property type="entry name" value="Acyl-CoA N-acyltransferases (Nat)"/>
    <property type="match status" value="1"/>
</dbReference>
<name>A0A1G5H7I8_9GAMM</name>
<dbReference type="InterPro" id="IPR000835">
    <property type="entry name" value="HTH_MarR-typ"/>
</dbReference>
<dbReference type="InterPro" id="IPR050832">
    <property type="entry name" value="Bact_Acetyltransf"/>
</dbReference>
<evidence type="ECO:0000259" key="4">
    <source>
        <dbReference type="PROSITE" id="PS51186"/>
    </source>
</evidence>
<evidence type="ECO:0000313" key="6">
    <source>
        <dbReference type="Proteomes" id="UP000183031"/>
    </source>
</evidence>
<dbReference type="EMBL" id="FMUT01000005">
    <property type="protein sequence ID" value="SCY59647.1"/>
    <property type="molecule type" value="Genomic_DNA"/>
</dbReference>
<sequence length="309" mass="34097">MNIRDFRALARSLVREFGMLNKQSNGSRFSPLQIHLMIEVSEQPLGVTELAARLCIDKASASRALRSLVAAGVIETVDHPDDKRHNLHRLSKQGGKTLAGIESDADGFMQAALAQLDDDELASTTAAMKKMTAALRSARKQRDANLRVRPIAERDDAAMAAIIRDVFREYGMDKMEGVSLHDPDLDRLTGLYRDNGGHYWVLERDGQVVGGVGMAPLAGEEPGYCELQKLFFKPGARGLGMARHMVVQALKAARAAGYRYCYLETTEQLKEAIGLYYALGFTLLTERRGNTGHHGCNVCMLKNLQSDDM</sequence>
<evidence type="ECO:0000256" key="1">
    <source>
        <dbReference type="ARBA" id="ARBA00022679"/>
    </source>
</evidence>
<reference evidence="5 6" key="1">
    <citation type="submission" date="2016-10" db="EMBL/GenBank/DDBJ databases">
        <authorList>
            <person name="Varghese N."/>
            <person name="Submissions S."/>
        </authorList>
    </citation>
    <scope>NUCLEOTIDE SEQUENCE [LARGE SCALE GENOMIC DNA]</scope>
    <source>
        <strain evidence="5 6">CGMCC 1.6853</strain>
    </source>
</reference>
<dbReference type="Pfam" id="PF00583">
    <property type="entry name" value="Acetyltransf_1"/>
    <property type="match status" value="1"/>
</dbReference>
<dbReference type="PROSITE" id="PS50995">
    <property type="entry name" value="HTH_MARR_2"/>
    <property type="match status" value="1"/>
</dbReference>
<keyword evidence="1" id="KW-0808">Transferase</keyword>
<dbReference type="PANTHER" id="PTHR43877:SF2">
    <property type="entry name" value="AMINOALKYLPHOSPHONATE N-ACETYLTRANSFERASE-RELATED"/>
    <property type="match status" value="1"/>
</dbReference>
<proteinExistence type="predicted"/>
<organism evidence="5 6">
    <name type="scientific">Serratia nematodiphila</name>
    <dbReference type="NCBI Taxonomy" id="458197"/>
    <lineage>
        <taxon>Bacteria</taxon>
        <taxon>Pseudomonadati</taxon>
        <taxon>Pseudomonadota</taxon>
        <taxon>Gammaproteobacteria</taxon>
        <taxon>Enterobacterales</taxon>
        <taxon>Yersiniaceae</taxon>
        <taxon>Serratia</taxon>
    </lineage>
</organism>
<feature type="domain" description="HTH marR-type" evidence="3">
    <location>
        <begin position="1"/>
        <end position="133"/>
    </location>
</feature>
<dbReference type="SMART" id="SM00347">
    <property type="entry name" value="HTH_MARR"/>
    <property type="match status" value="1"/>
</dbReference>
<evidence type="ECO:0000259" key="3">
    <source>
        <dbReference type="PROSITE" id="PS50995"/>
    </source>
</evidence>
<dbReference type="InterPro" id="IPR011991">
    <property type="entry name" value="ArsR-like_HTH"/>
</dbReference>
<dbReference type="CDD" id="cd00090">
    <property type="entry name" value="HTH_ARSR"/>
    <property type="match status" value="1"/>
</dbReference>
<accession>A0A1G5H7I8</accession>
<dbReference type="InterPro" id="IPR036388">
    <property type="entry name" value="WH-like_DNA-bd_sf"/>
</dbReference>
<feature type="domain" description="N-acetyltransferase" evidence="4">
    <location>
        <begin position="146"/>
        <end position="305"/>
    </location>
</feature>
<dbReference type="SUPFAM" id="SSF46785">
    <property type="entry name" value="Winged helix' DNA-binding domain"/>
    <property type="match status" value="1"/>
</dbReference>
<keyword evidence="6" id="KW-1185">Reference proteome</keyword>
<dbReference type="PANTHER" id="PTHR43877">
    <property type="entry name" value="AMINOALKYLPHOSPHONATE N-ACETYLTRANSFERASE-RELATED-RELATED"/>
    <property type="match status" value="1"/>
</dbReference>
<dbReference type="InterPro" id="IPR016181">
    <property type="entry name" value="Acyl_CoA_acyltransferase"/>
</dbReference>